<evidence type="ECO:0000313" key="1">
    <source>
        <dbReference type="EMBL" id="CAK9049495.1"/>
    </source>
</evidence>
<sequence>EPNELEMRYERIPKQNLDRYRVVRKRHYIYRAAARLWQEGVAWGKALEIVTEAFDGACHEA</sequence>
<feature type="non-terminal residue" evidence="1">
    <location>
        <position position="1"/>
    </location>
</feature>
<accession>A0ABP0MDD4</accession>
<protein>
    <submittedName>
        <fullName evidence="1">Uncharacterized protein</fullName>
    </submittedName>
</protein>
<organism evidence="1 2">
    <name type="scientific">Durusdinium trenchii</name>
    <dbReference type="NCBI Taxonomy" id="1381693"/>
    <lineage>
        <taxon>Eukaryota</taxon>
        <taxon>Sar</taxon>
        <taxon>Alveolata</taxon>
        <taxon>Dinophyceae</taxon>
        <taxon>Suessiales</taxon>
        <taxon>Symbiodiniaceae</taxon>
        <taxon>Durusdinium</taxon>
    </lineage>
</organism>
<comment type="caution">
    <text evidence="1">The sequence shown here is derived from an EMBL/GenBank/DDBJ whole genome shotgun (WGS) entry which is preliminary data.</text>
</comment>
<reference evidence="1 2" key="1">
    <citation type="submission" date="2024-02" db="EMBL/GenBank/DDBJ databases">
        <authorList>
            <person name="Chen Y."/>
            <person name="Shah S."/>
            <person name="Dougan E. K."/>
            <person name="Thang M."/>
            <person name="Chan C."/>
        </authorList>
    </citation>
    <scope>NUCLEOTIDE SEQUENCE [LARGE SCALE GENOMIC DNA]</scope>
</reference>
<dbReference type="EMBL" id="CAXAMN010017002">
    <property type="protein sequence ID" value="CAK9049495.1"/>
    <property type="molecule type" value="Genomic_DNA"/>
</dbReference>
<proteinExistence type="predicted"/>
<gene>
    <name evidence="1" type="ORF">CCMP2556_LOCUS25328</name>
</gene>
<keyword evidence="2" id="KW-1185">Reference proteome</keyword>
<name>A0ABP0MDD4_9DINO</name>
<dbReference type="Proteomes" id="UP001642484">
    <property type="component" value="Unassembled WGS sequence"/>
</dbReference>
<evidence type="ECO:0000313" key="2">
    <source>
        <dbReference type="Proteomes" id="UP001642484"/>
    </source>
</evidence>